<comment type="caution">
    <text evidence="1">The sequence shown here is derived from an EMBL/GenBank/DDBJ whole genome shotgun (WGS) entry which is preliminary data.</text>
</comment>
<organism evidence="1 2">
    <name type="scientific">Sphingobacterium zeae</name>
    <dbReference type="NCBI Taxonomy" id="1776859"/>
    <lineage>
        <taxon>Bacteria</taxon>
        <taxon>Pseudomonadati</taxon>
        <taxon>Bacteroidota</taxon>
        <taxon>Sphingobacteriia</taxon>
        <taxon>Sphingobacteriales</taxon>
        <taxon>Sphingobacteriaceae</taxon>
        <taxon>Sphingobacterium</taxon>
    </lineage>
</organism>
<proteinExistence type="predicted"/>
<evidence type="ECO:0000313" key="1">
    <source>
        <dbReference type="EMBL" id="MDQ1149781.1"/>
    </source>
</evidence>
<evidence type="ECO:0000313" key="2">
    <source>
        <dbReference type="Proteomes" id="UP001244640"/>
    </source>
</evidence>
<reference evidence="1 2" key="1">
    <citation type="submission" date="2023-07" db="EMBL/GenBank/DDBJ databases">
        <title>Functional and genomic diversity of the sorghum phyllosphere microbiome.</title>
        <authorList>
            <person name="Shade A."/>
        </authorList>
    </citation>
    <scope>NUCLEOTIDE SEQUENCE [LARGE SCALE GENOMIC DNA]</scope>
    <source>
        <strain evidence="1 2">SORGH_AS_0892</strain>
    </source>
</reference>
<keyword evidence="2" id="KW-1185">Reference proteome</keyword>
<sequence>MDTINQKAQKMGLEKGYYLLLMAILDLPAEEEKKSRKKK</sequence>
<name>A0ABU0U490_9SPHI</name>
<accession>A0ABU0U490</accession>
<gene>
    <name evidence="1" type="ORF">QE382_001765</name>
</gene>
<protein>
    <submittedName>
        <fullName evidence="1">Uncharacterized protein</fullName>
    </submittedName>
</protein>
<dbReference type="EMBL" id="JAUTBA010000001">
    <property type="protein sequence ID" value="MDQ1149781.1"/>
    <property type="molecule type" value="Genomic_DNA"/>
</dbReference>
<dbReference type="Proteomes" id="UP001244640">
    <property type="component" value="Unassembled WGS sequence"/>
</dbReference>